<proteinExistence type="predicted"/>
<evidence type="ECO:0000313" key="2">
    <source>
        <dbReference type="EMBL" id="MDI5895560.1"/>
    </source>
</evidence>
<accession>A0ABT6VBE2</accession>
<evidence type="ECO:0000259" key="1">
    <source>
        <dbReference type="Pfam" id="PF00535"/>
    </source>
</evidence>
<comment type="caution">
    <text evidence="2">The sequence shown here is derived from an EMBL/GenBank/DDBJ whole genome shotgun (WGS) entry which is preliminary data.</text>
</comment>
<dbReference type="EC" id="2.4.-.-" evidence="2"/>
<dbReference type="EMBL" id="JASCRZ010000005">
    <property type="protein sequence ID" value="MDI5895560.1"/>
    <property type="molecule type" value="Genomic_DNA"/>
</dbReference>
<dbReference type="Proteomes" id="UP001243403">
    <property type="component" value="Unassembled WGS sequence"/>
</dbReference>
<protein>
    <submittedName>
        <fullName evidence="2">Glycosyltransferase family 2 protein</fullName>
        <ecNumber evidence="2">2.4.-.-</ecNumber>
    </submittedName>
</protein>
<dbReference type="PANTHER" id="PTHR22916">
    <property type="entry name" value="GLYCOSYLTRANSFERASE"/>
    <property type="match status" value="1"/>
</dbReference>
<dbReference type="GO" id="GO:0016757">
    <property type="term" value="F:glycosyltransferase activity"/>
    <property type="evidence" value="ECO:0007669"/>
    <property type="project" value="UniProtKB-KW"/>
</dbReference>
<dbReference type="Gene3D" id="3.90.550.10">
    <property type="entry name" value="Spore Coat Polysaccharide Biosynthesis Protein SpsA, Chain A"/>
    <property type="match status" value="1"/>
</dbReference>
<evidence type="ECO:0000313" key="3">
    <source>
        <dbReference type="Proteomes" id="UP001243403"/>
    </source>
</evidence>
<dbReference type="RefSeq" id="WP_282717896.1">
    <property type="nucleotide sequence ID" value="NZ_JASCRZ010000005.1"/>
</dbReference>
<name>A0ABT6VBE2_9FLAO</name>
<dbReference type="Pfam" id="PF00535">
    <property type="entry name" value="Glycos_transf_2"/>
    <property type="match status" value="1"/>
</dbReference>
<dbReference type="CDD" id="cd00761">
    <property type="entry name" value="Glyco_tranf_GTA_type"/>
    <property type="match status" value="1"/>
</dbReference>
<dbReference type="SUPFAM" id="SSF53448">
    <property type="entry name" value="Nucleotide-diphospho-sugar transferases"/>
    <property type="match status" value="1"/>
</dbReference>
<organism evidence="2 3">
    <name type="scientific">Flavobacterium algoritolerans</name>
    <dbReference type="NCBI Taxonomy" id="3041254"/>
    <lineage>
        <taxon>Bacteria</taxon>
        <taxon>Pseudomonadati</taxon>
        <taxon>Bacteroidota</taxon>
        <taxon>Flavobacteriia</taxon>
        <taxon>Flavobacteriales</taxon>
        <taxon>Flavobacteriaceae</taxon>
        <taxon>Flavobacterium</taxon>
    </lineage>
</organism>
<dbReference type="InterPro" id="IPR029044">
    <property type="entry name" value="Nucleotide-diphossugar_trans"/>
</dbReference>
<sequence length="262" mass="30128">MEISKKQISFLITHYNRPDDLLQCLTAIKSLDVANSEIVVCDDASLDKHLETIQNYAIDQLLLSEINQGLAANINKGIKACQGEYIIYCQEDFLLAPQISSILSECLDLLKQEKVDMIRFTSNSPFNTLIPLTATISLIPKFSFQNFFLNYYQYSDHPFVTRKSFYHRFGTYLEQTSGRYGETEYAIRILKSNAKIGITNQRLASTIEGSQSVLVNESIAANNVYPLNKKWIKIARAFRLYLELFLYNTHKRGLITYTNFRK</sequence>
<reference evidence="2 3" key="1">
    <citation type="submission" date="2023-04" db="EMBL/GenBank/DDBJ databases">
        <title>Two novel species of Flavobacterium.</title>
        <authorList>
            <person name="Liu Q."/>
            <person name="Xin Y.-H."/>
        </authorList>
    </citation>
    <scope>NUCLEOTIDE SEQUENCE [LARGE SCALE GENOMIC DNA]</scope>
    <source>
        <strain evidence="2 3">LB1P51</strain>
    </source>
</reference>
<dbReference type="InterPro" id="IPR001173">
    <property type="entry name" value="Glyco_trans_2-like"/>
</dbReference>
<keyword evidence="2" id="KW-0808">Transferase</keyword>
<keyword evidence="2" id="KW-0328">Glycosyltransferase</keyword>
<feature type="domain" description="Glycosyltransferase 2-like" evidence="1">
    <location>
        <begin position="9"/>
        <end position="112"/>
    </location>
</feature>
<keyword evidence="3" id="KW-1185">Reference proteome</keyword>
<gene>
    <name evidence="2" type="ORF">QLS65_11725</name>
</gene>